<feature type="compositionally biased region" description="Basic and acidic residues" evidence="1">
    <location>
        <begin position="841"/>
        <end position="853"/>
    </location>
</feature>
<feature type="region of interest" description="Disordered" evidence="1">
    <location>
        <begin position="644"/>
        <end position="695"/>
    </location>
</feature>
<dbReference type="OrthoDB" id="6119756at2759"/>
<gene>
    <name evidence="2" type="ORF">MGAL_10B077976</name>
</gene>
<evidence type="ECO:0000256" key="1">
    <source>
        <dbReference type="SAM" id="MobiDB-lite"/>
    </source>
</evidence>
<feature type="compositionally biased region" description="Acidic residues" evidence="1">
    <location>
        <begin position="669"/>
        <end position="682"/>
    </location>
</feature>
<dbReference type="EMBL" id="UYJE01000179">
    <property type="protein sequence ID" value="VDH90889.1"/>
    <property type="molecule type" value="Genomic_DNA"/>
</dbReference>
<comment type="caution">
    <text evidence="2">The sequence shown here is derived from an EMBL/GenBank/DDBJ whole genome shotgun (WGS) entry which is preliminary data.</text>
</comment>
<feature type="compositionally biased region" description="Polar residues" evidence="1">
    <location>
        <begin position="1326"/>
        <end position="1343"/>
    </location>
</feature>
<dbReference type="Proteomes" id="UP000596742">
    <property type="component" value="Unassembled WGS sequence"/>
</dbReference>
<feature type="region of interest" description="Disordered" evidence="1">
    <location>
        <begin position="1"/>
        <end position="27"/>
    </location>
</feature>
<name>A0A8B6BJ38_MYTGA</name>
<evidence type="ECO:0000313" key="2">
    <source>
        <dbReference type="EMBL" id="VDH90889.1"/>
    </source>
</evidence>
<feature type="region of interest" description="Disordered" evidence="1">
    <location>
        <begin position="841"/>
        <end position="860"/>
    </location>
</feature>
<feature type="compositionally biased region" description="Basic and acidic residues" evidence="1">
    <location>
        <begin position="654"/>
        <end position="667"/>
    </location>
</feature>
<feature type="compositionally biased region" description="Basic residues" evidence="1">
    <location>
        <begin position="644"/>
        <end position="653"/>
    </location>
</feature>
<proteinExistence type="predicted"/>
<accession>A0A8B6BJ38</accession>
<organism evidence="2 3">
    <name type="scientific">Mytilus galloprovincialis</name>
    <name type="common">Mediterranean mussel</name>
    <dbReference type="NCBI Taxonomy" id="29158"/>
    <lineage>
        <taxon>Eukaryota</taxon>
        <taxon>Metazoa</taxon>
        <taxon>Spiralia</taxon>
        <taxon>Lophotrochozoa</taxon>
        <taxon>Mollusca</taxon>
        <taxon>Bivalvia</taxon>
        <taxon>Autobranchia</taxon>
        <taxon>Pteriomorphia</taxon>
        <taxon>Mytilida</taxon>
        <taxon>Mytiloidea</taxon>
        <taxon>Mytilidae</taxon>
        <taxon>Mytilinae</taxon>
        <taxon>Mytilus</taxon>
    </lineage>
</organism>
<evidence type="ECO:0000313" key="3">
    <source>
        <dbReference type="Proteomes" id="UP000596742"/>
    </source>
</evidence>
<feature type="region of interest" description="Disordered" evidence="1">
    <location>
        <begin position="414"/>
        <end position="434"/>
    </location>
</feature>
<feature type="compositionally biased region" description="Basic and acidic residues" evidence="1">
    <location>
        <begin position="1308"/>
        <end position="1319"/>
    </location>
</feature>
<sequence>MTTVSLKEYSPDKGSCHSPSTPTKGLDKTKVAKIGSLTAGNRSREGCCTVKEIQGLSLLNTELTHTLKSRTGIRRKPREIDLLPQRPSTTQYYQHTFYDPACAKDDIQTGPLSVNGEKLDALSNLQFRLPSTPLVLRRQYYISQSYSSTTCSECSQCGGRSSPDNPPSSPIREASYLKLDGKKMSCPDFRSKSELKDFKPGLLKKTSYCCVKCEGRMLSHDTLMLESESPFQSYFRQPATYAETLPYNNIQPLHPDKSLETCEELIIDQPLTDSFLKDDMFTLPELPHPIANEKVISKTVLERGKGVPRSRPSPRYLHHNQNIIRSDENEELSSSACIISKQIFHSSNETEIINEETTSQQFIVSTNETNEIHQNSGESKEKDTKKRAVDGTINPLWTNHQPCEKYLHSPIPLREQPNIHPREKDSHSPVPTWERLNHQPCEKYSHLAFLSRERPNYKPFEKFSHLPVISIEKASSMSTSDLTQSEEAEAPPSPDLEQSEVAEAPPSSDLTQIELTETPPPTDLGTPYNSNTDMQIGIHLEDPSISVSIHNLPSNSSAKDNAIRIEAEIFKTEDVNQTLTNAVYSKEEFIGRVNGMESREMLQDIIRECAQGLRDGSHRGFLPDISARNDFYFEPNTDKRYNRWKRRRKKVSKQVRDGKQQELRSPDDSSAEEEANDEEDSIAPERPDSQPKFRRRRRETLKKLFGSEQAMLCYDASSDLTSSDRDNYMSVANNLRTCNRAPISDEEFGAFIDKSNDGMHLSSPYIQQEKCTSSTFLQQLGSNIERSGMSPKTVTLPKDGMPLTEGFDGNDTETIKRVNSRFKMQDRQTQNRSEIKESKCLDRQHNEVSKGNRSELPQNRNVEGLNVEIIHRGKHAEEPSFVRKEGISCEKDGKKNNRMPELESQENDLITSQDDLIKHRYLSAPDQVLGTSSYRQNSSASGKVLDASGCRQNLSAPNQVLDASCYRKKSSASDQMLDASDYRQNSSSADQLLDTSDYRQNSSSAEQLLDTSDYRQNSSSADQLLDADDYRQNLSNAVQMWDASGYRQNSPTADQVLDASCYRQNSPTADHVLEARGHRQNSSDIGQGMNASDCRQNSTDCQVLEDSSCRQSFSASDQVLEARGYRQNNVINGYSEPSLQNVLHSSMNSTSDCDSDPFIRVETVLRKSQQYGNLSNQMLTKDSSENITGIPMQSSRHRFYNKDRKSEFNSILDLERSVLKLAKQHHQKNQSLSNKKYSAGQLKPKLPNIHDVKVSTRSTDKAKQSKNYKNILDKFVKPLDVQNVEGNNNPYLKENDAVLVTTTYRQRKENPVIKNDKVKREKRSQRQPLSKKLNNSTEQSVQDNEPAETELSMLTLNQLLQTMPGNKVKKFIHKVAKKITCDQSDQDSGKELPALDVKKLNMIAKAYNDSEQEEVSLKCLGEQTKSLPNQIKQAESSQPHFHERSISNLSFSRAFTFSVFDLPDGYREKNKQLQRRAYTAIKSR</sequence>
<feature type="region of interest" description="Disordered" evidence="1">
    <location>
        <begin position="982"/>
        <end position="1016"/>
    </location>
</feature>
<keyword evidence="3" id="KW-1185">Reference proteome</keyword>
<protein>
    <submittedName>
        <fullName evidence="2">Uncharacterized protein</fullName>
    </submittedName>
</protein>
<feature type="region of interest" description="Disordered" evidence="1">
    <location>
        <begin position="1308"/>
        <end position="1347"/>
    </location>
</feature>
<reference evidence="2" key="1">
    <citation type="submission" date="2018-11" db="EMBL/GenBank/DDBJ databases">
        <authorList>
            <person name="Alioto T."/>
            <person name="Alioto T."/>
        </authorList>
    </citation>
    <scope>NUCLEOTIDE SEQUENCE</scope>
</reference>
<feature type="region of interest" description="Disordered" evidence="1">
    <location>
        <begin position="477"/>
        <end position="534"/>
    </location>
</feature>